<dbReference type="PROSITE" id="PS50109">
    <property type="entry name" value="HIS_KIN"/>
    <property type="match status" value="1"/>
</dbReference>
<dbReference type="InterPro" id="IPR004358">
    <property type="entry name" value="Sig_transdc_His_kin-like_C"/>
</dbReference>
<reference evidence="5 6" key="1">
    <citation type="submission" date="2019-09" db="EMBL/GenBank/DDBJ databases">
        <title>Genomes of family Cryomorphaceae.</title>
        <authorList>
            <person name="Bowman J.P."/>
        </authorList>
    </citation>
    <scope>NUCLEOTIDE SEQUENCE [LARGE SCALE GENOMIC DNA]</scope>
    <source>
        <strain evidence="5 6">LMG 25704</strain>
    </source>
</reference>
<keyword evidence="6" id="KW-1185">Reference proteome</keyword>
<dbReference type="SMART" id="SM00388">
    <property type="entry name" value="HisKA"/>
    <property type="match status" value="1"/>
</dbReference>
<dbReference type="SMART" id="SM00387">
    <property type="entry name" value="HATPase_c"/>
    <property type="match status" value="1"/>
</dbReference>
<name>A0A6N6RKD5_9FLAO</name>
<dbReference type="InterPro" id="IPR003018">
    <property type="entry name" value="GAF"/>
</dbReference>
<gene>
    <name evidence="5" type="ORF">F8C67_13685</name>
</gene>
<dbReference type="CDD" id="cd00082">
    <property type="entry name" value="HisKA"/>
    <property type="match status" value="1"/>
</dbReference>
<evidence type="ECO:0000256" key="2">
    <source>
        <dbReference type="ARBA" id="ARBA00012438"/>
    </source>
</evidence>
<dbReference type="Gene3D" id="3.30.565.10">
    <property type="entry name" value="Histidine kinase-like ATPase, C-terminal domain"/>
    <property type="match status" value="1"/>
</dbReference>
<accession>A0A6N6RKD5</accession>
<dbReference type="SMART" id="SM00065">
    <property type="entry name" value="GAF"/>
    <property type="match status" value="1"/>
</dbReference>
<comment type="catalytic activity">
    <reaction evidence="1">
        <text>ATP + protein L-histidine = ADP + protein N-phospho-L-histidine.</text>
        <dbReference type="EC" id="2.7.13.3"/>
    </reaction>
</comment>
<dbReference type="AlphaFoldDB" id="A0A6N6RKD5"/>
<protein>
    <recommendedName>
        <fullName evidence="2">histidine kinase</fullName>
        <ecNumber evidence="2">2.7.13.3</ecNumber>
    </recommendedName>
</protein>
<keyword evidence="3" id="KW-0597">Phosphoprotein</keyword>
<dbReference type="InterPro" id="IPR036890">
    <property type="entry name" value="HATPase_C_sf"/>
</dbReference>
<dbReference type="SUPFAM" id="SSF47384">
    <property type="entry name" value="Homodimeric domain of signal transducing histidine kinase"/>
    <property type="match status" value="1"/>
</dbReference>
<dbReference type="OrthoDB" id="9811889at2"/>
<proteinExistence type="predicted"/>
<evidence type="ECO:0000313" key="6">
    <source>
        <dbReference type="Proteomes" id="UP000468650"/>
    </source>
</evidence>
<dbReference type="Pfam" id="PF01590">
    <property type="entry name" value="GAF"/>
    <property type="match status" value="1"/>
</dbReference>
<dbReference type="Pfam" id="PF00512">
    <property type="entry name" value="HisKA"/>
    <property type="match status" value="1"/>
</dbReference>
<keyword evidence="5" id="KW-0418">Kinase</keyword>
<dbReference type="GO" id="GO:0000155">
    <property type="term" value="F:phosphorelay sensor kinase activity"/>
    <property type="evidence" value="ECO:0007669"/>
    <property type="project" value="InterPro"/>
</dbReference>
<dbReference type="RefSeq" id="WP_151668431.1">
    <property type="nucleotide sequence ID" value="NZ_WBVO01000015.1"/>
</dbReference>
<dbReference type="EMBL" id="WBVO01000015">
    <property type="protein sequence ID" value="KAB2805381.1"/>
    <property type="molecule type" value="Genomic_DNA"/>
</dbReference>
<dbReference type="SUPFAM" id="SSF55781">
    <property type="entry name" value="GAF domain-like"/>
    <property type="match status" value="1"/>
</dbReference>
<dbReference type="Proteomes" id="UP000468650">
    <property type="component" value="Unassembled WGS sequence"/>
</dbReference>
<sequence length="402" mass="44893">MIVPSRPQNDFSRAQAAEEFKRISEEEKSALEEIVDLASRICGTKMAMVTFVTEEVQYLQAAKNLDVSTTPRDLAFCSHTILGDDLFQVKDTWEDERFHDNPYVRDNPNIRFYAGMPLETVNGIKLGALCVIDSEPGGLTDAQSEALRILSTQVMKRLELSKTQRELEEQNHRLTRINALRSKLINVMAHDIRGPLSSIRVVVDMMSEGSFTPEEMIDFGDTVDEVIQQTDDFLNNILEWGKVMSVDENEAATQVNVSEMIEDIAELSSIQAKLKNLTIVADVESDLHVHMSKNVFMLALRNLLGNAIKFSENNEIRISAERTEDKILTLRVTDHGVGMTEERKSQILDGELLTSKSGTRGEKGTGIGLSFVVDMLDKVNAKMDININADGGCTFSVDFPIS</sequence>
<dbReference type="InterPro" id="IPR003661">
    <property type="entry name" value="HisK_dim/P_dom"/>
</dbReference>
<comment type="caution">
    <text evidence="5">The sequence shown here is derived from an EMBL/GenBank/DDBJ whole genome shotgun (WGS) entry which is preliminary data.</text>
</comment>
<dbReference type="PANTHER" id="PTHR43102:SF2">
    <property type="entry name" value="GAF DOMAIN-CONTAINING PROTEIN"/>
    <property type="match status" value="1"/>
</dbReference>
<dbReference type="SUPFAM" id="SSF55874">
    <property type="entry name" value="ATPase domain of HSP90 chaperone/DNA topoisomerase II/histidine kinase"/>
    <property type="match status" value="1"/>
</dbReference>
<dbReference type="PANTHER" id="PTHR43102">
    <property type="entry name" value="SLR1143 PROTEIN"/>
    <property type="match status" value="1"/>
</dbReference>
<dbReference type="InterPro" id="IPR029016">
    <property type="entry name" value="GAF-like_dom_sf"/>
</dbReference>
<dbReference type="Pfam" id="PF02518">
    <property type="entry name" value="HATPase_c"/>
    <property type="match status" value="1"/>
</dbReference>
<dbReference type="InterPro" id="IPR003594">
    <property type="entry name" value="HATPase_dom"/>
</dbReference>
<organism evidence="5 6">
    <name type="scientific">Phaeocystidibacter luteus</name>
    <dbReference type="NCBI Taxonomy" id="911197"/>
    <lineage>
        <taxon>Bacteria</taxon>
        <taxon>Pseudomonadati</taxon>
        <taxon>Bacteroidota</taxon>
        <taxon>Flavobacteriia</taxon>
        <taxon>Flavobacteriales</taxon>
        <taxon>Phaeocystidibacteraceae</taxon>
        <taxon>Phaeocystidibacter</taxon>
    </lineage>
</organism>
<dbReference type="InterPro" id="IPR005467">
    <property type="entry name" value="His_kinase_dom"/>
</dbReference>
<dbReference type="EC" id="2.7.13.3" evidence="2"/>
<dbReference type="Gene3D" id="3.30.450.40">
    <property type="match status" value="1"/>
</dbReference>
<keyword evidence="5" id="KW-0808">Transferase</keyword>
<evidence type="ECO:0000313" key="5">
    <source>
        <dbReference type="EMBL" id="KAB2805381.1"/>
    </source>
</evidence>
<dbReference type="Gene3D" id="1.10.287.130">
    <property type="match status" value="1"/>
</dbReference>
<feature type="domain" description="Histidine kinase" evidence="4">
    <location>
        <begin position="187"/>
        <end position="402"/>
    </location>
</feature>
<evidence type="ECO:0000256" key="1">
    <source>
        <dbReference type="ARBA" id="ARBA00000085"/>
    </source>
</evidence>
<evidence type="ECO:0000256" key="3">
    <source>
        <dbReference type="ARBA" id="ARBA00022553"/>
    </source>
</evidence>
<dbReference type="InterPro" id="IPR036097">
    <property type="entry name" value="HisK_dim/P_sf"/>
</dbReference>
<evidence type="ECO:0000259" key="4">
    <source>
        <dbReference type="PROSITE" id="PS50109"/>
    </source>
</evidence>
<dbReference type="PRINTS" id="PR00344">
    <property type="entry name" value="BCTRLSENSOR"/>
</dbReference>